<proteinExistence type="predicted"/>
<dbReference type="EMBL" id="BEZZ01189609">
    <property type="protein sequence ID" value="GCC46360.1"/>
    <property type="molecule type" value="Genomic_DNA"/>
</dbReference>
<feature type="non-terminal residue" evidence="2">
    <location>
        <position position="97"/>
    </location>
</feature>
<accession>A0A401TUQ2</accession>
<reference evidence="2 3" key="1">
    <citation type="journal article" date="2018" name="Nat. Ecol. Evol.">
        <title>Shark genomes provide insights into elasmobranch evolution and the origin of vertebrates.</title>
        <authorList>
            <person name="Hara Y"/>
            <person name="Yamaguchi K"/>
            <person name="Onimaru K"/>
            <person name="Kadota M"/>
            <person name="Koyanagi M"/>
            <person name="Keeley SD"/>
            <person name="Tatsumi K"/>
            <person name="Tanaka K"/>
            <person name="Motone F"/>
            <person name="Kageyama Y"/>
            <person name="Nozu R"/>
            <person name="Adachi N"/>
            <person name="Nishimura O"/>
            <person name="Nakagawa R"/>
            <person name="Tanegashima C"/>
            <person name="Kiyatake I"/>
            <person name="Matsumoto R"/>
            <person name="Murakumo K"/>
            <person name="Nishida K"/>
            <person name="Terakita A"/>
            <person name="Kuratani S"/>
            <person name="Sato K"/>
            <person name="Hyodo S Kuraku.S."/>
        </authorList>
    </citation>
    <scope>NUCLEOTIDE SEQUENCE [LARGE SCALE GENOMIC DNA]</scope>
</reference>
<gene>
    <name evidence="2" type="ORF">chiPu_0030670</name>
</gene>
<evidence type="ECO:0000313" key="3">
    <source>
        <dbReference type="Proteomes" id="UP000287033"/>
    </source>
</evidence>
<keyword evidence="3" id="KW-1185">Reference proteome</keyword>
<feature type="compositionally biased region" description="Basic and acidic residues" evidence="1">
    <location>
        <begin position="44"/>
        <end position="58"/>
    </location>
</feature>
<name>A0A401TUQ2_CHIPU</name>
<protein>
    <submittedName>
        <fullName evidence="2">Uncharacterized protein</fullName>
    </submittedName>
</protein>
<organism evidence="2 3">
    <name type="scientific">Chiloscyllium punctatum</name>
    <name type="common">Brownbanded bambooshark</name>
    <name type="synonym">Hemiscyllium punctatum</name>
    <dbReference type="NCBI Taxonomy" id="137246"/>
    <lineage>
        <taxon>Eukaryota</taxon>
        <taxon>Metazoa</taxon>
        <taxon>Chordata</taxon>
        <taxon>Craniata</taxon>
        <taxon>Vertebrata</taxon>
        <taxon>Chondrichthyes</taxon>
        <taxon>Elasmobranchii</taxon>
        <taxon>Galeomorphii</taxon>
        <taxon>Galeoidea</taxon>
        <taxon>Orectolobiformes</taxon>
        <taxon>Hemiscylliidae</taxon>
        <taxon>Chiloscyllium</taxon>
    </lineage>
</organism>
<dbReference type="AlphaFoldDB" id="A0A401TUQ2"/>
<evidence type="ECO:0000256" key="1">
    <source>
        <dbReference type="SAM" id="MobiDB-lite"/>
    </source>
</evidence>
<evidence type="ECO:0000313" key="2">
    <source>
        <dbReference type="EMBL" id="GCC46360.1"/>
    </source>
</evidence>
<comment type="caution">
    <text evidence="2">The sequence shown here is derived from an EMBL/GenBank/DDBJ whole genome shotgun (WGS) entry which is preliminary data.</text>
</comment>
<dbReference type="Proteomes" id="UP000287033">
    <property type="component" value="Unassembled WGS sequence"/>
</dbReference>
<sequence>MFWNLTLTPSPEGGGAVAEFGLFTPDLPPPRHTPQTDSPTLPRGWERKRPDEPVRREEAGTWRKISSYPPSWKSRAGFQAALKMASLSLPPKGTALA</sequence>
<feature type="region of interest" description="Disordered" evidence="1">
    <location>
        <begin position="24"/>
        <end position="58"/>
    </location>
</feature>